<reference evidence="1" key="1">
    <citation type="submission" date="2023-08" db="EMBL/GenBank/DDBJ databases">
        <authorList>
            <person name="Alioto T."/>
            <person name="Alioto T."/>
            <person name="Gomez Garrido J."/>
        </authorList>
    </citation>
    <scope>NUCLEOTIDE SEQUENCE</scope>
</reference>
<dbReference type="EMBL" id="OX597824">
    <property type="protein sequence ID" value="CAI9729961.1"/>
    <property type="molecule type" value="Genomic_DNA"/>
</dbReference>
<protein>
    <submittedName>
        <fullName evidence="1">Uncharacterized protein</fullName>
    </submittedName>
</protein>
<evidence type="ECO:0000313" key="2">
    <source>
        <dbReference type="Proteomes" id="UP001162480"/>
    </source>
</evidence>
<dbReference type="AlphaFoldDB" id="A0AA36B8Q6"/>
<evidence type="ECO:0000313" key="1">
    <source>
        <dbReference type="EMBL" id="CAI9729961.1"/>
    </source>
</evidence>
<gene>
    <name evidence="1" type="ORF">OCTVUL_1B001824</name>
</gene>
<keyword evidence="2" id="KW-1185">Reference proteome</keyword>
<accession>A0AA36B8Q6</accession>
<sequence length="74" mass="8724">MSRIQFKRIENEVTELAQECDIDTENIKQRECKNEIFHDEVSEDKGIFDTKKKSMIESYYLISSLMISSICLDI</sequence>
<name>A0AA36B8Q6_OCTVU</name>
<dbReference type="Proteomes" id="UP001162480">
    <property type="component" value="Chromosome 11"/>
</dbReference>
<organism evidence="1 2">
    <name type="scientific">Octopus vulgaris</name>
    <name type="common">Common octopus</name>
    <dbReference type="NCBI Taxonomy" id="6645"/>
    <lineage>
        <taxon>Eukaryota</taxon>
        <taxon>Metazoa</taxon>
        <taxon>Spiralia</taxon>
        <taxon>Lophotrochozoa</taxon>
        <taxon>Mollusca</taxon>
        <taxon>Cephalopoda</taxon>
        <taxon>Coleoidea</taxon>
        <taxon>Octopodiformes</taxon>
        <taxon>Octopoda</taxon>
        <taxon>Incirrata</taxon>
        <taxon>Octopodidae</taxon>
        <taxon>Octopus</taxon>
    </lineage>
</organism>
<proteinExistence type="predicted"/>